<organism evidence="8 9">
    <name type="scientific">Nocardioides aromaticivorans</name>
    <dbReference type="NCBI Taxonomy" id="200618"/>
    <lineage>
        <taxon>Bacteria</taxon>
        <taxon>Bacillati</taxon>
        <taxon>Actinomycetota</taxon>
        <taxon>Actinomycetes</taxon>
        <taxon>Propionibacteriales</taxon>
        <taxon>Nocardioidaceae</taxon>
        <taxon>Nocardioides</taxon>
    </lineage>
</organism>
<proteinExistence type="predicted"/>
<feature type="transmembrane region" description="Helical" evidence="7">
    <location>
        <begin position="467"/>
        <end position="492"/>
    </location>
</feature>
<feature type="transmembrane region" description="Helical" evidence="7">
    <location>
        <begin position="266"/>
        <end position="287"/>
    </location>
</feature>
<keyword evidence="4 7" id="KW-1133">Transmembrane helix</keyword>
<comment type="subcellular location">
    <subcellularLocation>
        <location evidence="1">Cell membrane</location>
        <topology evidence="1">Multi-pass membrane protein</topology>
    </subcellularLocation>
</comment>
<evidence type="ECO:0000256" key="7">
    <source>
        <dbReference type="SAM" id="Phobius"/>
    </source>
</evidence>
<feature type="region of interest" description="Disordered" evidence="6">
    <location>
        <begin position="57"/>
        <end position="111"/>
    </location>
</feature>
<evidence type="ECO:0000256" key="3">
    <source>
        <dbReference type="ARBA" id="ARBA00022692"/>
    </source>
</evidence>
<evidence type="ECO:0000256" key="1">
    <source>
        <dbReference type="ARBA" id="ARBA00004651"/>
    </source>
</evidence>
<feature type="transmembrane region" description="Helical" evidence="7">
    <location>
        <begin position="504"/>
        <end position="523"/>
    </location>
</feature>
<evidence type="ECO:0000256" key="5">
    <source>
        <dbReference type="ARBA" id="ARBA00023136"/>
    </source>
</evidence>
<dbReference type="InterPro" id="IPR050367">
    <property type="entry name" value="APC_superfamily"/>
</dbReference>
<sequence>MGTETGRSGRDAAHCAPSRGPRCSETGQRRANGMTGPAGFSLGRAGPLRVVLIRPRPRGRGFSFGPHTGFTPTSRREARQALASASMDGADTGSGRTLEGDPVAARLRPSSPVGGLSRRTLAFPQVLAQSVAAVAPSAVMVTLPLLAHPTAGSLTPVVFLAVAALMVAVAGCVNSFATRMVAPGGLYSYTVKGLGPRAGLVAGLSLVIGYAGAAAASVLGATEFLLALLDDLGIDPSGSGTARPLASLALAAAAGAVMVRGVRLSAGAVLVVEALAISTVVVVLGVAGWTDLRIDAGLGSSVPDGHWGLVLLLALVAFVGFESATTLSSETRRPFSAVPRAVRWTPVVAGLLFAGAALLVTRDGFVGTSGSGLAWDLSGGGGAGPRLAEALLHLGVLGSWFACACGSTTALTRTLFTMAREGVLPAPLGRTHRRWRTPALTLVLASGLVGGSVAATTALGAAPDDVFVWLLSLSAQGYVVAYAFCVVAAPVFLHRIGELPRAGWLVPALTATAMAGIVVAGTALDPGRFSRPAVVYLAMLATALVLTLLRLRARGVRLATLGLYDETTEADLLTRRRTAWRGGGRG</sequence>
<feature type="transmembrane region" description="Helical" evidence="7">
    <location>
        <begin position="153"/>
        <end position="177"/>
    </location>
</feature>
<evidence type="ECO:0000313" key="9">
    <source>
        <dbReference type="Proteomes" id="UP000662818"/>
    </source>
</evidence>
<evidence type="ECO:0000256" key="4">
    <source>
        <dbReference type="ARBA" id="ARBA00022989"/>
    </source>
</evidence>
<dbReference type="EMBL" id="CP022295">
    <property type="protein sequence ID" value="QSR28268.1"/>
    <property type="molecule type" value="Genomic_DNA"/>
</dbReference>
<protein>
    <submittedName>
        <fullName evidence="8">Amino acid transporter</fullName>
    </submittedName>
</protein>
<feature type="transmembrane region" description="Helical" evidence="7">
    <location>
        <begin position="241"/>
        <end position="259"/>
    </location>
</feature>
<feature type="transmembrane region" description="Helical" evidence="7">
    <location>
        <begin position="126"/>
        <end position="147"/>
    </location>
</feature>
<dbReference type="PANTHER" id="PTHR42770:SF7">
    <property type="entry name" value="MEMBRANE PROTEIN"/>
    <property type="match status" value="1"/>
</dbReference>
<feature type="transmembrane region" description="Helical" evidence="7">
    <location>
        <begin position="439"/>
        <end position="461"/>
    </location>
</feature>
<feature type="compositionally biased region" description="Low complexity" evidence="6">
    <location>
        <begin position="57"/>
        <end position="66"/>
    </location>
</feature>
<feature type="region of interest" description="Disordered" evidence="6">
    <location>
        <begin position="1"/>
        <end position="40"/>
    </location>
</feature>
<feature type="transmembrane region" description="Helical" evidence="7">
    <location>
        <begin position="341"/>
        <end position="360"/>
    </location>
</feature>
<dbReference type="PANTHER" id="PTHR42770">
    <property type="entry name" value="AMINO ACID TRANSPORTER-RELATED"/>
    <property type="match status" value="1"/>
</dbReference>
<keyword evidence="2" id="KW-1003">Cell membrane</keyword>
<evidence type="ECO:0000256" key="6">
    <source>
        <dbReference type="SAM" id="MobiDB-lite"/>
    </source>
</evidence>
<name>A0ABX7PRL5_9ACTN</name>
<feature type="transmembrane region" description="Helical" evidence="7">
    <location>
        <begin position="198"/>
        <end position="221"/>
    </location>
</feature>
<accession>A0ABX7PRL5</accession>
<evidence type="ECO:0000256" key="2">
    <source>
        <dbReference type="ARBA" id="ARBA00022475"/>
    </source>
</evidence>
<feature type="transmembrane region" description="Helical" evidence="7">
    <location>
        <begin position="390"/>
        <end position="411"/>
    </location>
</feature>
<feature type="transmembrane region" description="Helical" evidence="7">
    <location>
        <begin position="307"/>
        <end position="329"/>
    </location>
</feature>
<keyword evidence="5 7" id="KW-0472">Membrane</keyword>
<dbReference type="Proteomes" id="UP000662818">
    <property type="component" value="Chromosome"/>
</dbReference>
<keyword evidence="3 7" id="KW-0812">Transmembrane</keyword>
<dbReference type="Gene3D" id="1.20.1740.10">
    <property type="entry name" value="Amino acid/polyamine transporter I"/>
    <property type="match status" value="1"/>
</dbReference>
<keyword evidence="9" id="KW-1185">Reference proteome</keyword>
<dbReference type="Pfam" id="PF13520">
    <property type="entry name" value="AA_permease_2"/>
    <property type="match status" value="1"/>
</dbReference>
<dbReference type="InterPro" id="IPR002293">
    <property type="entry name" value="AA/rel_permease1"/>
</dbReference>
<feature type="transmembrane region" description="Helical" evidence="7">
    <location>
        <begin position="529"/>
        <end position="549"/>
    </location>
</feature>
<gene>
    <name evidence="8" type="ORF">CFH99_21835</name>
</gene>
<reference evidence="8 9" key="1">
    <citation type="submission" date="2017-06" db="EMBL/GenBank/DDBJ databases">
        <title>Complete Genome Sequence of the Soil Carbazole-Degrading Bacterium Nocardioides aromaticivorans IC177.</title>
        <authorList>
            <person name="Vejarano F."/>
            <person name="Suzuki-Minakuchi C."/>
            <person name="Ohtsubo Y."/>
            <person name="Tsuda M."/>
            <person name="Okada K."/>
            <person name="Nojiri H."/>
        </authorList>
    </citation>
    <scope>NUCLEOTIDE SEQUENCE [LARGE SCALE GENOMIC DNA]</scope>
    <source>
        <strain evidence="8 9">IC177</strain>
    </source>
</reference>
<evidence type="ECO:0000313" key="8">
    <source>
        <dbReference type="EMBL" id="QSR28268.1"/>
    </source>
</evidence>